<organism evidence="9 10">
    <name type="scientific">Gemmata algarum</name>
    <dbReference type="NCBI Taxonomy" id="2975278"/>
    <lineage>
        <taxon>Bacteria</taxon>
        <taxon>Pseudomonadati</taxon>
        <taxon>Planctomycetota</taxon>
        <taxon>Planctomycetia</taxon>
        <taxon>Gemmatales</taxon>
        <taxon>Gemmataceae</taxon>
        <taxon>Gemmata</taxon>
    </lineage>
</organism>
<comment type="caution">
    <text evidence="9">The sequence shown here is derived from an EMBL/GenBank/DDBJ whole genome shotgun (WGS) entry which is preliminary data.</text>
</comment>
<keyword evidence="6" id="KW-0732">Signal</keyword>
<feature type="chain" id="PRO_5045214306" description="NfeD-like C-terminal domain-containing protein" evidence="6">
    <location>
        <begin position="29"/>
        <end position="728"/>
    </location>
</feature>
<dbReference type="InterPro" id="IPR056739">
    <property type="entry name" value="NfeD_membrane"/>
</dbReference>
<gene>
    <name evidence="9" type="ORF">R5W23_003922</name>
</gene>
<dbReference type="InterPro" id="IPR052165">
    <property type="entry name" value="Membrane_assoc_protease"/>
</dbReference>
<evidence type="ECO:0000259" key="7">
    <source>
        <dbReference type="Pfam" id="PF01957"/>
    </source>
</evidence>
<dbReference type="InterPro" id="IPR002810">
    <property type="entry name" value="NfeD-like_C"/>
</dbReference>
<evidence type="ECO:0008006" key="11">
    <source>
        <dbReference type="Google" id="ProtNLM"/>
    </source>
</evidence>
<dbReference type="Gene3D" id="3.90.226.10">
    <property type="entry name" value="2-enoyl-CoA Hydratase, Chain A, domain 1"/>
    <property type="match status" value="1"/>
</dbReference>
<name>A0ABU5F515_9BACT</name>
<evidence type="ECO:0000256" key="3">
    <source>
        <dbReference type="ARBA" id="ARBA00022989"/>
    </source>
</evidence>
<evidence type="ECO:0000313" key="9">
    <source>
        <dbReference type="EMBL" id="MDY3562456.1"/>
    </source>
</evidence>
<feature type="transmembrane region" description="Helical" evidence="5">
    <location>
        <begin position="622"/>
        <end position="640"/>
    </location>
</feature>
<keyword evidence="2 5" id="KW-0812">Transmembrane</keyword>
<feature type="domain" description="NfeD integral membrane" evidence="8">
    <location>
        <begin position="511"/>
        <end position="635"/>
    </location>
</feature>
<dbReference type="PANTHER" id="PTHR33507:SF3">
    <property type="entry name" value="INNER MEMBRANE PROTEIN YBBJ"/>
    <property type="match status" value="1"/>
</dbReference>
<proteinExistence type="predicted"/>
<evidence type="ECO:0000256" key="5">
    <source>
        <dbReference type="SAM" id="Phobius"/>
    </source>
</evidence>
<evidence type="ECO:0000256" key="4">
    <source>
        <dbReference type="ARBA" id="ARBA00023136"/>
    </source>
</evidence>
<dbReference type="PANTHER" id="PTHR33507">
    <property type="entry name" value="INNER MEMBRANE PROTEIN YBBJ"/>
    <property type="match status" value="1"/>
</dbReference>
<dbReference type="RefSeq" id="WP_320688786.1">
    <property type="nucleotide sequence ID" value="NZ_JAXBLV010000213.1"/>
</dbReference>
<sequence length="728" mass="77682">MRASLHRCTGLRVLALVGLLLTAPAAVAQEAVRDAMFVTVPTPITSDTVARIENQVAARVNEKNEERRISTLVLDFNPDGKAALTPNFGPCADLAKFLSTPRLAGVRTVAFVRGTVSGHTVLPVITCKEVLMAKGAAIGPVALEGVPPLDASEQIAYKTRFNRDDRWPVVQKMFDPKVSLVRGKDAKTGATRYADRNDEASLKQVVGVEQITKVQDGQLATYPTDAAKSVGLADGTAESRAEVAELYNLPPAVINGDPLGGRVPDPYQWTLMGDVDGAMRESVNRVVRDVRKKKGNFLVLVLRCGGTDLDVARALAEDLAAAQTGEDPLQIVAFVPEAAPDAAAVVALGCSEIVMTKPTDAETQEAEFGNFEQYLRTVKPSTRAAQAQSLMALATQRGYSPVLIQGLLDREIEIVRAKGKGNDRNKTRLFTREQFETEKKAGAWDEDKVVKPRAVPLKLTATLAAELGVARFLVPTTSVKDVCALYGVGEAKSPDPGILDRLAEFLRTPAVTIILVMIGFIGLILELKVPGLTVPGIVAALCFILVFWSQSRFSGEMFVLALLLFLLGLVLVGLEIFVLPGFGVCGISGILFMLAGLGLVTIDRVPQNSAEWVNLGVRISTYLFAMMGAMVAALLIGRFLPQVPYANRMMLSPPSDAADATEVQLPGASEAAELMGAIGTTSTALRPAGVVRFGEKFVDVVSDGGFVPGGARVQVIAVEGTRIVVKEV</sequence>
<feature type="signal peptide" evidence="6">
    <location>
        <begin position="1"/>
        <end position="28"/>
    </location>
</feature>
<reference evidence="10" key="1">
    <citation type="journal article" date="2023" name="Mar. Drugs">
        <title>Gemmata algarum, a Novel Planctomycete Isolated from an Algal Mat, Displays Antimicrobial Activity.</title>
        <authorList>
            <person name="Kumar G."/>
            <person name="Kallscheuer N."/>
            <person name="Kashif M."/>
            <person name="Ahamad S."/>
            <person name="Jagadeeshwari U."/>
            <person name="Pannikurungottu S."/>
            <person name="Haufschild T."/>
            <person name="Kabuu M."/>
            <person name="Sasikala C."/>
            <person name="Jogler C."/>
            <person name="Ramana C."/>
        </authorList>
    </citation>
    <scope>NUCLEOTIDE SEQUENCE [LARGE SCALE GENOMIC DNA]</scope>
    <source>
        <strain evidence="10">JC673</strain>
    </source>
</reference>
<evidence type="ECO:0000313" key="10">
    <source>
        <dbReference type="Proteomes" id="UP001272242"/>
    </source>
</evidence>
<evidence type="ECO:0000256" key="1">
    <source>
        <dbReference type="ARBA" id="ARBA00004141"/>
    </source>
</evidence>
<accession>A0ABU5F515</accession>
<keyword evidence="4 5" id="KW-0472">Membrane</keyword>
<evidence type="ECO:0000259" key="8">
    <source>
        <dbReference type="Pfam" id="PF24961"/>
    </source>
</evidence>
<evidence type="ECO:0000256" key="6">
    <source>
        <dbReference type="SAM" id="SignalP"/>
    </source>
</evidence>
<keyword evidence="3 5" id="KW-1133">Transmembrane helix</keyword>
<feature type="transmembrane region" description="Helical" evidence="5">
    <location>
        <begin position="581"/>
        <end position="602"/>
    </location>
</feature>
<dbReference type="Proteomes" id="UP001272242">
    <property type="component" value="Unassembled WGS sequence"/>
</dbReference>
<dbReference type="InterPro" id="IPR012340">
    <property type="entry name" value="NA-bd_OB-fold"/>
</dbReference>
<dbReference type="Pfam" id="PF24961">
    <property type="entry name" value="NfeD_membrane"/>
    <property type="match status" value="1"/>
</dbReference>
<feature type="transmembrane region" description="Helical" evidence="5">
    <location>
        <begin position="532"/>
        <end position="551"/>
    </location>
</feature>
<feature type="transmembrane region" description="Helical" evidence="5">
    <location>
        <begin position="505"/>
        <end position="525"/>
    </location>
</feature>
<feature type="domain" description="NfeD-like C-terminal" evidence="7">
    <location>
        <begin position="672"/>
        <end position="726"/>
    </location>
</feature>
<dbReference type="Pfam" id="PF01957">
    <property type="entry name" value="NfeD"/>
    <property type="match status" value="1"/>
</dbReference>
<dbReference type="Gene3D" id="2.40.50.140">
    <property type="entry name" value="Nucleic acid-binding proteins"/>
    <property type="match status" value="1"/>
</dbReference>
<protein>
    <recommendedName>
        <fullName evidence="11">NfeD-like C-terminal domain-containing protein</fullName>
    </recommendedName>
</protein>
<evidence type="ECO:0000256" key="2">
    <source>
        <dbReference type="ARBA" id="ARBA00022692"/>
    </source>
</evidence>
<comment type="subcellular location">
    <subcellularLocation>
        <location evidence="1">Membrane</location>
        <topology evidence="1">Multi-pass membrane protein</topology>
    </subcellularLocation>
</comment>
<keyword evidence="10" id="KW-1185">Reference proteome</keyword>
<dbReference type="EMBL" id="JAXBLV010000213">
    <property type="protein sequence ID" value="MDY3562456.1"/>
    <property type="molecule type" value="Genomic_DNA"/>
</dbReference>
<feature type="transmembrane region" description="Helical" evidence="5">
    <location>
        <begin position="557"/>
        <end position="574"/>
    </location>
</feature>